<feature type="transmembrane region" description="Helical" evidence="9">
    <location>
        <begin position="28"/>
        <end position="46"/>
    </location>
</feature>
<dbReference type="CDD" id="cd18544">
    <property type="entry name" value="ABC_6TM_TmrA_like"/>
    <property type="match status" value="1"/>
</dbReference>
<keyword evidence="5" id="KW-0547">Nucleotide-binding</keyword>
<comment type="caution">
    <text evidence="12">The sequence shown here is derived from an EMBL/GenBank/DDBJ whole genome shotgun (WGS) entry which is preliminary data.</text>
</comment>
<sequence length="604" mass="65476">MPDSRGESTSIRSTTRQQLLVILAPRKLRILVIAITILTGAGLELVPPLVLKQIIDNHLTPGNPQGIWGLAFVYLASVVGVQSLGFLTSYLTALTAQGALNDLRVRLYRHLQHLPIQYYDQNPLGDIISRCTADVDTVDTLFSSGVAGLVTDLVRLVTVSFAMIALSPILALISALVVPPLLWITNAFRVRIRDAERKNRIAVGLLNTHLQETFGGVEVIRAFGREPVIVARFRLVLEKTLKAYNLSAKFSALYTPIMQILMAIAITLLLWGGAQAGLHKVEISLGTLTAFVLLFKRFFDPITSVGEEWQTVQSALSGAERIFQVLDLPVEEEAMSESGTHIKPTGGILVNDMTFGYFEDQPVLNHVTLKVAPGEHVALVGRTGAGKSSILNLLGGLYTPWQGVIQVAGLDPHQIPEIERRRFIGVVPQAVQLFSGSVLENLTLGDPDVPEEAVERAVHIAGVEGLIQSLPKGYDTQISNGAGEGVQLSSGQRQMLSLARALIWDPAVLLFDEATSAIDSASEAAFRQALLAETSRHQRAILTVAHRLSTAREADRVIVLENGLILETGTPAELIHKGGRFAALLELEAAGWDWRADASDTVNS</sequence>
<feature type="transmembrane region" description="Helical" evidence="9">
    <location>
        <begin position="67"/>
        <end position="91"/>
    </location>
</feature>
<accession>A0A0P6YAL6</accession>
<feature type="domain" description="ABC transmembrane type-1" evidence="11">
    <location>
        <begin position="31"/>
        <end position="314"/>
    </location>
</feature>
<keyword evidence="6" id="KW-0067">ATP-binding</keyword>
<dbReference type="InterPro" id="IPR003439">
    <property type="entry name" value="ABC_transporter-like_ATP-bd"/>
</dbReference>
<dbReference type="GO" id="GO:0016887">
    <property type="term" value="F:ATP hydrolysis activity"/>
    <property type="evidence" value="ECO:0007669"/>
    <property type="project" value="InterPro"/>
</dbReference>
<dbReference type="GO" id="GO:0015421">
    <property type="term" value="F:ABC-type oligopeptide transporter activity"/>
    <property type="evidence" value="ECO:0007669"/>
    <property type="project" value="TreeGrafter"/>
</dbReference>
<dbReference type="PROSITE" id="PS00211">
    <property type="entry name" value="ABC_TRANSPORTER_1"/>
    <property type="match status" value="1"/>
</dbReference>
<dbReference type="GO" id="GO:0005886">
    <property type="term" value="C:plasma membrane"/>
    <property type="evidence" value="ECO:0007669"/>
    <property type="project" value="UniProtKB-SubCell"/>
</dbReference>
<evidence type="ECO:0000313" key="13">
    <source>
        <dbReference type="Proteomes" id="UP000050501"/>
    </source>
</evidence>
<dbReference type="EMBL" id="LGCM01000015">
    <property type="protein sequence ID" value="KPL88748.1"/>
    <property type="molecule type" value="Genomic_DNA"/>
</dbReference>
<dbReference type="RefSeq" id="WP_062419225.1">
    <property type="nucleotide sequence ID" value="NZ_DF967974.1"/>
</dbReference>
<evidence type="ECO:0000313" key="12">
    <source>
        <dbReference type="EMBL" id="KPL88748.1"/>
    </source>
</evidence>
<evidence type="ECO:0000256" key="8">
    <source>
        <dbReference type="ARBA" id="ARBA00023136"/>
    </source>
</evidence>
<evidence type="ECO:0000256" key="6">
    <source>
        <dbReference type="ARBA" id="ARBA00022840"/>
    </source>
</evidence>
<protein>
    <submittedName>
        <fullName evidence="12">Xenobiotic ABC transporter ATPase</fullName>
    </submittedName>
</protein>
<dbReference type="Gene3D" id="1.20.1560.10">
    <property type="entry name" value="ABC transporter type 1, transmembrane domain"/>
    <property type="match status" value="1"/>
</dbReference>
<keyword evidence="2" id="KW-0813">Transport</keyword>
<evidence type="ECO:0000256" key="1">
    <source>
        <dbReference type="ARBA" id="ARBA00004651"/>
    </source>
</evidence>
<proteinExistence type="predicted"/>
<dbReference type="PATRIC" id="fig|229921.5.peg.2843"/>
<dbReference type="InterPro" id="IPR003593">
    <property type="entry name" value="AAA+_ATPase"/>
</dbReference>
<evidence type="ECO:0000256" key="5">
    <source>
        <dbReference type="ARBA" id="ARBA00022741"/>
    </source>
</evidence>
<dbReference type="OrthoDB" id="9762778at2"/>
<evidence type="ECO:0000256" key="2">
    <source>
        <dbReference type="ARBA" id="ARBA00022448"/>
    </source>
</evidence>
<comment type="subcellular location">
    <subcellularLocation>
        <location evidence="1">Cell membrane</location>
        <topology evidence="1">Multi-pass membrane protein</topology>
    </subcellularLocation>
</comment>
<evidence type="ECO:0000256" key="4">
    <source>
        <dbReference type="ARBA" id="ARBA00022692"/>
    </source>
</evidence>
<evidence type="ECO:0000259" key="10">
    <source>
        <dbReference type="PROSITE" id="PS50893"/>
    </source>
</evidence>
<keyword evidence="3" id="KW-1003">Cell membrane</keyword>
<evidence type="ECO:0000256" key="7">
    <source>
        <dbReference type="ARBA" id="ARBA00022989"/>
    </source>
</evidence>
<dbReference type="InterPro" id="IPR011527">
    <property type="entry name" value="ABC1_TM_dom"/>
</dbReference>
<dbReference type="PROSITE" id="PS50929">
    <property type="entry name" value="ABC_TM1F"/>
    <property type="match status" value="1"/>
</dbReference>
<evidence type="ECO:0000256" key="3">
    <source>
        <dbReference type="ARBA" id="ARBA00022475"/>
    </source>
</evidence>
<dbReference type="Proteomes" id="UP000050501">
    <property type="component" value="Unassembled WGS sequence"/>
</dbReference>
<dbReference type="Pfam" id="PF00664">
    <property type="entry name" value="ABC_membrane"/>
    <property type="match status" value="1"/>
</dbReference>
<feature type="domain" description="ABC transporter" evidence="10">
    <location>
        <begin position="348"/>
        <end position="587"/>
    </location>
</feature>
<name>A0A0P6YAL6_9CHLR</name>
<dbReference type="PANTHER" id="PTHR43394:SF1">
    <property type="entry name" value="ATP-BINDING CASSETTE SUB-FAMILY B MEMBER 10, MITOCHONDRIAL"/>
    <property type="match status" value="1"/>
</dbReference>
<dbReference type="SMART" id="SM00382">
    <property type="entry name" value="AAA"/>
    <property type="match status" value="1"/>
</dbReference>
<keyword evidence="13" id="KW-1185">Reference proteome</keyword>
<feature type="transmembrane region" description="Helical" evidence="9">
    <location>
        <begin position="252"/>
        <end position="271"/>
    </location>
</feature>
<dbReference type="InterPro" id="IPR039421">
    <property type="entry name" value="Type_1_exporter"/>
</dbReference>
<dbReference type="FunFam" id="3.40.50.300:FF:000299">
    <property type="entry name" value="ABC transporter ATP-binding protein/permease"/>
    <property type="match status" value="1"/>
</dbReference>
<organism evidence="12 13">
    <name type="scientific">Levilinea saccharolytica</name>
    <dbReference type="NCBI Taxonomy" id="229921"/>
    <lineage>
        <taxon>Bacteria</taxon>
        <taxon>Bacillati</taxon>
        <taxon>Chloroflexota</taxon>
        <taxon>Anaerolineae</taxon>
        <taxon>Anaerolineales</taxon>
        <taxon>Anaerolineaceae</taxon>
        <taxon>Levilinea</taxon>
    </lineage>
</organism>
<dbReference type="Gene3D" id="3.40.50.300">
    <property type="entry name" value="P-loop containing nucleotide triphosphate hydrolases"/>
    <property type="match status" value="1"/>
</dbReference>
<dbReference type="SUPFAM" id="SSF90123">
    <property type="entry name" value="ABC transporter transmembrane region"/>
    <property type="match status" value="1"/>
</dbReference>
<dbReference type="PANTHER" id="PTHR43394">
    <property type="entry name" value="ATP-DEPENDENT PERMEASE MDL1, MITOCHONDRIAL"/>
    <property type="match status" value="1"/>
</dbReference>
<dbReference type="STRING" id="229921.ADN01_03610"/>
<keyword evidence="8 9" id="KW-0472">Membrane</keyword>
<dbReference type="GO" id="GO:0005524">
    <property type="term" value="F:ATP binding"/>
    <property type="evidence" value="ECO:0007669"/>
    <property type="project" value="UniProtKB-KW"/>
</dbReference>
<keyword evidence="4 9" id="KW-0812">Transmembrane</keyword>
<evidence type="ECO:0000256" key="9">
    <source>
        <dbReference type="SAM" id="Phobius"/>
    </source>
</evidence>
<keyword evidence="7 9" id="KW-1133">Transmembrane helix</keyword>
<dbReference type="Pfam" id="PF00005">
    <property type="entry name" value="ABC_tran"/>
    <property type="match status" value="1"/>
</dbReference>
<dbReference type="AlphaFoldDB" id="A0A0P6YAL6"/>
<dbReference type="PROSITE" id="PS50893">
    <property type="entry name" value="ABC_TRANSPORTER_2"/>
    <property type="match status" value="1"/>
</dbReference>
<evidence type="ECO:0000259" key="11">
    <source>
        <dbReference type="PROSITE" id="PS50929"/>
    </source>
</evidence>
<dbReference type="InterPro" id="IPR017871">
    <property type="entry name" value="ABC_transporter-like_CS"/>
</dbReference>
<feature type="transmembrane region" description="Helical" evidence="9">
    <location>
        <begin position="159"/>
        <end position="184"/>
    </location>
</feature>
<dbReference type="InterPro" id="IPR036640">
    <property type="entry name" value="ABC1_TM_sf"/>
</dbReference>
<dbReference type="SUPFAM" id="SSF52540">
    <property type="entry name" value="P-loop containing nucleoside triphosphate hydrolases"/>
    <property type="match status" value="1"/>
</dbReference>
<dbReference type="InterPro" id="IPR027417">
    <property type="entry name" value="P-loop_NTPase"/>
</dbReference>
<gene>
    <name evidence="12" type="ORF">ADN01_03610</name>
</gene>
<reference evidence="12 13" key="1">
    <citation type="submission" date="2015-07" db="EMBL/GenBank/DDBJ databases">
        <title>Genome sequence of Levilinea saccharolytica DSM 16555.</title>
        <authorList>
            <person name="Hemp J."/>
            <person name="Ward L.M."/>
            <person name="Pace L.A."/>
            <person name="Fischer W.W."/>
        </authorList>
    </citation>
    <scope>NUCLEOTIDE SEQUENCE [LARGE SCALE GENOMIC DNA]</scope>
    <source>
        <strain evidence="12 13">KIBI-1</strain>
    </source>
</reference>